<dbReference type="GO" id="GO:0005634">
    <property type="term" value="C:nucleus"/>
    <property type="evidence" value="ECO:0007669"/>
    <property type="project" value="UniProtKB-SubCell"/>
</dbReference>
<gene>
    <name evidence="9" type="ORF">QTJ16_004096</name>
</gene>
<feature type="region of interest" description="Disordered" evidence="7">
    <location>
        <begin position="398"/>
        <end position="465"/>
    </location>
</feature>
<dbReference type="CDD" id="cd15502">
    <property type="entry name" value="PHD_Phf1p_Phf2p_like"/>
    <property type="match status" value="1"/>
</dbReference>
<accession>A0AAD9T0C7</accession>
<keyword evidence="10" id="KW-1185">Reference proteome</keyword>
<evidence type="ECO:0000259" key="8">
    <source>
        <dbReference type="PROSITE" id="PS50016"/>
    </source>
</evidence>
<dbReference type="PANTHER" id="PTHR12628:SF10">
    <property type="entry name" value="HOMEOBOX DOMAIN-CONTAINING PROTEIN"/>
    <property type="match status" value="1"/>
</dbReference>
<proteinExistence type="predicted"/>
<feature type="domain" description="PHD-type" evidence="8">
    <location>
        <begin position="217"/>
        <end position="273"/>
    </location>
</feature>
<name>A0AAD9T0C7_9HELO</name>
<dbReference type="GO" id="GO:0003677">
    <property type="term" value="F:DNA binding"/>
    <property type="evidence" value="ECO:0007669"/>
    <property type="project" value="TreeGrafter"/>
</dbReference>
<dbReference type="InterPro" id="IPR019787">
    <property type="entry name" value="Znf_PHD-finger"/>
</dbReference>
<evidence type="ECO:0000256" key="3">
    <source>
        <dbReference type="ARBA" id="ARBA00022771"/>
    </source>
</evidence>
<evidence type="ECO:0000313" key="9">
    <source>
        <dbReference type="EMBL" id="KAK2626921.1"/>
    </source>
</evidence>
<evidence type="ECO:0000256" key="2">
    <source>
        <dbReference type="ARBA" id="ARBA00022723"/>
    </source>
</evidence>
<evidence type="ECO:0000313" key="10">
    <source>
        <dbReference type="Proteomes" id="UP001285354"/>
    </source>
</evidence>
<dbReference type="EMBL" id="JAUBYV010000005">
    <property type="protein sequence ID" value="KAK2626921.1"/>
    <property type="molecule type" value="Genomic_DNA"/>
</dbReference>
<evidence type="ECO:0000256" key="7">
    <source>
        <dbReference type="SAM" id="MobiDB-lite"/>
    </source>
</evidence>
<dbReference type="GO" id="GO:0003682">
    <property type="term" value="F:chromatin binding"/>
    <property type="evidence" value="ECO:0007669"/>
    <property type="project" value="TreeGrafter"/>
</dbReference>
<dbReference type="AlphaFoldDB" id="A0AAD9T0C7"/>
<dbReference type="InterPro" id="IPR011011">
    <property type="entry name" value="Znf_FYVE_PHD"/>
</dbReference>
<dbReference type="InterPro" id="IPR013083">
    <property type="entry name" value="Znf_RING/FYVE/PHD"/>
</dbReference>
<organism evidence="9 10">
    <name type="scientific">Diplocarpon rosae</name>
    <dbReference type="NCBI Taxonomy" id="946125"/>
    <lineage>
        <taxon>Eukaryota</taxon>
        <taxon>Fungi</taxon>
        <taxon>Dikarya</taxon>
        <taxon>Ascomycota</taxon>
        <taxon>Pezizomycotina</taxon>
        <taxon>Leotiomycetes</taxon>
        <taxon>Helotiales</taxon>
        <taxon>Drepanopezizaceae</taxon>
        <taxon>Diplocarpon</taxon>
    </lineage>
</organism>
<feature type="compositionally biased region" description="Acidic residues" evidence="7">
    <location>
        <begin position="168"/>
        <end position="177"/>
    </location>
</feature>
<dbReference type="Pfam" id="PF00628">
    <property type="entry name" value="PHD"/>
    <property type="match status" value="1"/>
</dbReference>
<sequence length="508" mass="54374">MTSNDPTRPPDTPGSSTNTVTDSTPKYVQQFSAATEMILKRINSGATSSLSSIGITGTPAGYEDMRRSVLQGMKTSMSMELPPIANPGGRQKPFQTGTAKERIPIPRKTGSGRKPKSATPSTTPGGSASGGKAKTTPKGRTVGKRKRQEESESSEEESDNMSKLGGDSDSEEEEDSIPELPKITQSGRQVNKPAQFVPAAYGTSTKKRAPSKRSQEQALCKKCQRGHSPQNNMIVFCDGCNLGWHQQCHEPKVSEEAVKDEDSPWFCAECSRKKGIKSGYETIPGVSWQGRSSEEKRAYLTSLPHPQLVTLLLQASVLHPNLPIFPPTPSGQLVQAQAYVPAPAPVPAPRQTATQVSRTNTHVQQPFPPSAASTAGLFKRAEGNPNAPINFIRKIQPGQPGWVATTPTPPPQPAVHETSFAHASSAPPQLAAQAPEPVAESESRESTPASPPYPKAGNGLMAKLGPDEEDLDWLVDASDFDTFSHAVYNDRGEKTEENGVPVNSSLLA</sequence>
<feature type="compositionally biased region" description="Basic residues" evidence="7">
    <location>
        <begin position="135"/>
        <end position="146"/>
    </location>
</feature>
<dbReference type="SMART" id="SM00249">
    <property type="entry name" value="PHD"/>
    <property type="match status" value="1"/>
</dbReference>
<feature type="compositionally biased region" description="Polar residues" evidence="7">
    <location>
        <begin position="13"/>
        <end position="24"/>
    </location>
</feature>
<feature type="compositionally biased region" description="Low complexity" evidence="7">
    <location>
        <begin position="421"/>
        <end position="440"/>
    </location>
</feature>
<dbReference type="InterPro" id="IPR019786">
    <property type="entry name" value="Zinc_finger_PHD-type_CS"/>
</dbReference>
<feature type="region of interest" description="Disordered" evidence="7">
    <location>
        <begin position="73"/>
        <end position="214"/>
    </location>
</feature>
<evidence type="ECO:0000256" key="5">
    <source>
        <dbReference type="ARBA" id="ARBA00023242"/>
    </source>
</evidence>
<feature type="compositionally biased region" description="Low complexity" evidence="7">
    <location>
        <begin position="117"/>
        <end position="134"/>
    </location>
</feature>
<keyword evidence="4" id="KW-0862">Zinc</keyword>
<evidence type="ECO:0000256" key="6">
    <source>
        <dbReference type="PROSITE-ProRule" id="PRU00146"/>
    </source>
</evidence>
<dbReference type="Gene3D" id="3.30.40.10">
    <property type="entry name" value="Zinc/RING finger domain, C3HC4 (zinc finger)"/>
    <property type="match status" value="1"/>
</dbReference>
<dbReference type="GO" id="GO:0045814">
    <property type="term" value="P:negative regulation of gene expression, epigenetic"/>
    <property type="evidence" value="ECO:0007669"/>
    <property type="project" value="TreeGrafter"/>
</dbReference>
<keyword evidence="3 6" id="KW-0863">Zinc-finger</keyword>
<dbReference type="GO" id="GO:0008270">
    <property type="term" value="F:zinc ion binding"/>
    <property type="evidence" value="ECO:0007669"/>
    <property type="project" value="UniProtKB-KW"/>
</dbReference>
<keyword evidence="2" id="KW-0479">Metal-binding</keyword>
<dbReference type="InterPro" id="IPR001965">
    <property type="entry name" value="Znf_PHD"/>
</dbReference>
<keyword evidence="5" id="KW-0539">Nucleus</keyword>
<evidence type="ECO:0000256" key="1">
    <source>
        <dbReference type="ARBA" id="ARBA00004123"/>
    </source>
</evidence>
<dbReference type="PROSITE" id="PS01359">
    <property type="entry name" value="ZF_PHD_1"/>
    <property type="match status" value="1"/>
</dbReference>
<dbReference type="PANTHER" id="PTHR12628">
    <property type="entry name" value="POLYCOMB-LIKE TRANSCRIPTION FACTOR"/>
    <property type="match status" value="1"/>
</dbReference>
<comment type="subcellular location">
    <subcellularLocation>
        <location evidence="1">Nucleus</location>
    </subcellularLocation>
</comment>
<evidence type="ECO:0000256" key="4">
    <source>
        <dbReference type="ARBA" id="ARBA00022833"/>
    </source>
</evidence>
<reference evidence="9" key="1">
    <citation type="submission" date="2023-06" db="EMBL/GenBank/DDBJ databases">
        <title>Draft genome of Marssonina rosae.</title>
        <authorList>
            <person name="Cheng Q."/>
        </authorList>
    </citation>
    <scope>NUCLEOTIDE SEQUENCE</scope>
    <source>
        <strain evidence="9">R4</strain>
    </source>
</reference>
<dbReference type="Proteomes" id="UP001285354">
    <property type="component" value="Unassembled WGS sequence"/>
</dbReference>
<dbReference type="SUPFAM" id="SSF57903">
    <property type="entry name" value="FYVE/PHD zinc finger"/>
    <property type="match status" value="1"/>
</dbReference>
<comment type="caution">
    <text evidence="9">The sequence shown here is derived from an EMBL/GenBank/DDBJ whole genome shotgun (WGS) entry which is preliminary data.</text>
</comment>
<protein>
    <recommendedName>
        <fullName evidence="8">PHD-type domain-containing protein</fullName>
    </recommendedName>
</protein>
<dbReference type="PROSITE" id="PS50016">
    <property type="entry name" value="ZF_PHD_2"/>
    <property type="match status" value="1"/>
</dbReference>
<feature type="region of interest" description="Disordered" evidence="7">
    <location>
        <begin position="1"/>
        <end position="24"/>
    </location>
</feature>